<dbReference type="PROSITE" id="PS51464">
    <property type="entry name" value="SIS"/>
    <property type="match status" value="1"/>
</dbReference>
<protein>
    <submittedName>
        <fullName evidence="2">Phosphoheptose isomerase</fullName>
    </submittedName>
</protein>
<organism evidence="2 3">
    <name type="scientific">Brachyspira suanatina</name>
    <dbReference type="NCBI Taxonomy" id="381802"/>
    <lineage>
        <taxon>Bacteria</taxon>
        <taxon>Pseudomonadati</taxon>
        <taxon>Spirochaetota</taxon>
        <taxon>Spirochaetia</taxon>
        <taxon>Brachyspirales</taxon>
        <taxon>Brachyspiraceae</taxon>
        <taxon>Brachyspira</taxon>
    </lineage>
</organism>
<dbReference type="RefSeq" id="WP_048594511.1">
    <property type="nucleotide sequence ID" value="NZ_CVLB01000001.1"/>
</dbReference>
<keyword evidence="3" id="KW-1185">Reference proteome</keyword>
<proteinExistence type="predicted"/>
<dbReference type="PANTHER" id="PTHR30390">
    <property type="entry name" value="SEDOHEPTULOSE 7-PHOSPHATE ISOMERASE / DNAA INITIATOR-ASSOCIATING FACTOR FOR REPLICATION INITIATION"/>
    <property type="match status" value="1"/>
</dbReference>
<dbReference type="InterPro" id="IPR035461">
    <property type="entry name" value="GmhA/DiaA"/>
</dbReference>
<dbReference type="AlphaFoldDB" id="A0A0G4K7M0"/>
<evidence type="ECO:0000259" key="1">
    <source>
        <dbReference type="PROSITE" id="PS51464"/>
    </source>
</evidence>
<reference evidence="3" key="1">
    <citation type="submission" date="2015-04" db="EMBL/GenBank/DDBJ databases">
        <authorList>
            <person name="Mushtaq Mamoona"/>
        </authorList>
    </citation>
    <scope>NUCLEOTIDE SEQUENCE [LARGE SCALE GENOMIC DNA]</scope>
    <source>
        <strain evidence="3">AN4859/03</strain>
    </source>
</reference>
<evidence type="ECO:0000313" key="2">
    <source>
        <dbReference type="EMBL" id="CRF33301.1"/>
    </source>
</evidence>
<dbReference type="OrthoDB" id="9781311at2"/>
<feature type="domain" description="SIS" evidence="1">
    <location>
        <begin position="26"/>
        <end position="201"/>
    </location>
</feature>
<accession>A0A0G4K7M0</accession>
<gene>
    <name evidence="2" type="ORF">BRSU_1359</name>
</gene>
<dbReference type="SUPFAM" id="SSF53697">
    <property type="entry name" value="SIS domain"/>
    <property type="match status" value="1"/>
</dbReference>
<name>A0A0G4K7M0_9SPIR</name>
<dbReference type="GO" id="GO:1901135">
    <property type="term" value="P:carbohydrate derivative metabolic process"/>
    <property type="evidence" value="ECO:0007669"/>
    <property type="project" value="InterPro"/>
</dbReference>
<dbReference type="GO" id="GO:0016853">
    <property type="term" value="F:isomerase activity"/>
    <property type="evidence" value="ECO:0007669"/>
    <property type="project" value="UniProtKB-KW"/>
</dbReference>
<sequence length="208" mass="23172">MIEELIKRIPKLESIKDNIESAINETIKCYERGNKVLIAGNGGSACDSEHIAGELLKSFLKKRPINEEIRKELLQFDDGQYIADNLESPLRAVALTSHLGLSSAYLNDKEPYLVFAQQLLGFGDKGDIFFAISTSGNAKNIIYAAKLAKAMGIKVVSFTNENGGKLAEMADIAIKAPAKETHISQEFHEAIYHEICIRVEEHFFKENR</sequence>
<dbReference type="CDD" id="cd05006">
    <property type="entry name" value="SIS_GmhA"/>
    <property type="match status" value="1"/>
</dbReference>
<dbReference type="EMBL" id="CVLB01000001">
    <property type="protein sequence ID" value="CRF33301.1"/>
    <property type="molecule type" value="Genomic_DNA"/>
</dbReference>
<dbReference type="Pfam" id="PF13580">
    <property type="entry name" value="SIS_2"/>
    <property type="match status" value="1"/>
</dbReference>
<dbReference type="Gene3D" id="3.40.50.10490">
    <property type="entry name" value="Glucose-6-phosphate isomerase like protein, domain 1"/>
    <property type="match status" value="1"/>
</dbReference>
<dbReference type="PANTHER" id="PTHR30390:SF6">
    <property type="entry name" value="DNAA INITIATOR-ASSOCIATING PROTEIN DIAA"/>
    <property type="match status" value="1"/>
</dbReference>
<evidence type="ECO:0000313" key="3">
    <source>
        <dbReference type="Proteomes" id="UP000043763"/>
    </source>
</evidence>
<dbReference type="GO" id="GO:0097367">
    <property type="term" value="F:carbohydrate derivative binding"/>
    <property type="evidence" value="ECO:0007669"/>
    <property type="project" value="InterPro"/>
</dbReference>
<dbReference type="InterPro" id="IPR050099">
    <property type="entry name" value="SIS_GmhA/DiaA_subfam"/>
</dbReference>
<dbReference type="Proteomes" id="UP000043763">
    <property type="component" value="Unassembled WGS sequence"/>
</dbReference>
<keyword evidence="2" id="KW-0413">Isomerase</keyword>
<dbReference type="Pfam" id="PF01380">
    <property type="entry name" value="SIS"/>
    <property type="match status" value="1"/>
</dbReference>
<dbReference type="InterPro" id="IPR046348">
    <property type="entry name" value="SIS_dom_sf"/>
</dbReference>
<dbReference type="InterPro" id="IPR001347">
    <property type="entry name" value="SIS_dom"/>
</dbReference>